<dbReference type="PANTHER" id="PTHR43459:SF3">
    <property type="entry name" value="ENOYL-COA HYDRATASE ECHA15 (ENOYL HYDRASE) (UNSATURATED ACYL-COA HYDRATASE) (CROTONASE)-RELATED"/>
    <property type="match status" value="1"/>
</dbReference>
<organism evidence="2 3">
    <name type="scientific">Amycolatopsis pithecellobii</name>
    <dbReference type="NCBI Taxonomy" id="664692"/>
    <lineage>
        <taxon>Bacteria</taxon>
        <taxon>Bacillati</taxon>
        <taxon>Actinomycetota</taxon>
        <taxon>Actinomycetes</taxon>
        <taxon>Pseudonocardiales</taxon>
        <taxon>Pseudonocardiaceae</taxon>
        <taxon>Amycolatopsis</taxon>
    </lineage>
</organism>
<evidence type="ECO:0000313" key="2">
    <source>
        <dbReference type="EMBL" id="MTD55451.1"/>
    </source>
</evidence>
<comment type="similarity">
    <text evidence="1">Belongs to the enoyl-CoA hydratase/isomerase family.</text>
</comment>
<keyword evidence="2" id="KW-0413">Isomerase</keyword>
<evidence type="ECO:0000313" key="3">
    <source>
        <dbReference type="Proteomes" id="UP000440096"/>
    </source>
</evidence>
<dbReference type="GO" id="GO:0016853">
    <property type="term" value="F:isomerase activity"/>
    <property type="evidence" value="ECO:0007669"/>
    <property type="project" value="UniProtKB-KW"/>
</dbReference>
<sequence>MSVAAYRSEFDAFTFSNPREGVLQVDLTAPNGNEINSAFHKQLTRLWPAISQDDDVEVVLIAGSGDTFSRGASADLIEAMVDDPQVRTRTMIEARDIVMNVLNFDKPLVSVIQGMASGPALAVALLADISVASDTATLRDGHNAHGVAAGDHAAICWPLLCGMARAKYYLLTSEPVTGPKAEQIGLVSVCAPDGEALTRGVDLAGRLVSKTPNSIRWTKHTLNHWYRGMYPVFDASLVYEIYGFVQKSEPHA</sequence>
<dbReference type="NCBIfam" id="NF005595">
    <property type="entry name" value="PRK07327.1"/>
    <property type="match status" value="1"/>
</dbReference>
<dbReference type="EMBL" id="WMBA01000022">
    <property type="protein sequence ID" value="MTD55451.1"/>
    <property type="molecule type" value="Genomic_DNA"/>
</dbReference>
<dbReference type="SUPFAM" id="SSF52096">
    <property type="entry name" value="ClpP/crotonase"/>
    <property type="match status" value="1"/>
</dbReference>
<dbReference type="CDD" id="cd06558">
    <property type="entry name" value="crotonase-like"/>
    <property type="match status" value="1"/>
</dbReference>
<gene>
    <name evidence="2" type="ORF">GKO32_15905</name>
</gene>
<dbReference type="Pfam" id="PF00378">
    <property type="entry name" value="ECH_1"/>
    <property type="match status" value="1"/>
</dbReference>
<accession>A0A6N7Z4N2</accession>
<dbReference type="AlphaFoldDB" id="A0A6N7Z4N2"/>
<dbReference type="Gene3D" id="3.90.226.10">
    <property type="entry name" value="2-enoyl-CoA Hydratase, Chain A, domain 1"/>
    <property type="match status" value="1"/>
</dbReference>
<dbReference type="InterPro" id="IPR001753">
    <property type="entry name" value="Enoyl-CoA_hydra/iso"/>
</dbReference>
<dbReference type="InterPro" id="IPR029045">
    <property type="entry name" value="ClpP/crotonase-like_dom_sf"/>
</dbReference>
<evidence type="ECO:0000256" key="1">
    <source>
        <dbReference type="ARBA" id="ARBA00005254"/>
    </source>
</evidence>
<dbReference type="Proteomes" id="UP000440096">
    <property type="component" value="Unassembled WGS sequence"/>
</dbReference>
<dbReference type="PANTHER" id="PTHR43459">
    <property type="entry name" value="ENOYL-COA HYDRATASE"/>
    <property type="match status" value="1"/>
</dbReference>
<keyword evidence="3" id="KW-1185">Reference proteome</keyword>
<dbReference type="Gene3D" id="1.10.12.10">
    <property type="entry name" value="Lyase 2-enoyl-coa Hydratase, Chain A, domain 2"/>
    <property type="match status" value="1"/>
</dbReference>
<reference evidence="2 3" key="1">
    <citation type="submission" date="2019-11" db="EMBL/GenBank/DDBJ databases">
        <title>Draft genome of Amycolatopsis RM579.</title>
        <authorList>
            <person name="Duangmal K."/>
            <person name="Mingma R."/>
        </authorList>
    </citation>
    <scope>NUCLEOTIDE SEQUENCE [LARGE SCALE GENOMIC DNA]</scope>
    <source>
        <strain evidence="2 3">RM579</strain>
    </source>
</reference>
<dbReference type="RefSeq" id="WP_154757649.1">
    <property type="nucleotide sequence ID" value="NZ_WMBA01000022.1"/>
</dbReference>
<proteinExistence type="inferred from homology"/>
<dbReference type="InterPro" id="IPR014748">
    <property type="entry name" value="Enoyl-CoA_hydra_C"/>
</dbReference>
<name>A0A6N7Z4N2_9PSEU</name>
<dbReference type="OrthoDB" id="9777711at2"/>
<protein>
    <submittedName>
        <fullName evidence="2">Enoyl-CoA hydratase/isomerase family protein</fullName>
    </submittedName>
</protein>
<comment type="caution">
    <text evidence="2">The sequence shown here is derived from an EMBL/GenBank/DDBJ whole genome shotgun (WGS) entry which is preliminary data.</text>
</comment>